<dbReference type="SUPFAM" id="SSF47781">
    <property type="entry name" value="RuvA domain 2-like"/>
    <property type="match status" value="1"/>
</dbReference>
<dbReference type="Pfam" id="PF02732">
    <property type="entry name" value="ERCC4"/>
    <property type="match status" value="1"/>
</dbReference>
<keyword evidence="4" id="KW-0067">ATP-binding</keyword>
<keyword evidence="1" id="KW-0547">Nucleotide-binding</keyword>
<dbReference type="SMART" id="SM00891">
    <property type="entry name" value="ERCC4"/>
    <property type="match status" value="1"/>
</dbReference>
<dbReference type="CDD" id="cd12089">
    <property type="entry name" value="Hef_ID"/>
    <property type="match status" value="1"/>
</dbReference>
<dbReference type="Proteomes" id="UP000256864">
    <property type="component" value="Unassembled WGS sequence"/>
</dbReference>
<dbReference type="InterPro" id="IPR014001">
    <property type="entry name" value="Helicase_ATP-bd"/>
</dbReference>
<dbReference type="InterPro" id="IPR010994">
    <property type="entry name" value="RuvA_2-like"/>
</dbReference>
<dbReference type="NCBIfam" id="NF010337">
    <property type="entry name" value="PRK13766.1"/>
    <property type="match status" value="1"/>
</dbReference>
<reference evidence="7 8" key="1">
    <citation type="submission" date="2018-07" db="EMBL/GenBank/DDBJ databases">
        <title>Genomic Encyclopedia of Type Strains, Phase IV (KMG-IV): sequencing the most valuable type-strain genomes for metagenomic binning, comparative biology and taxonomic classification.</title>
        <authorList>
            <person name="Goeker M."/>
        </authorList>
    </citation>
    <scope>NUCLEOTIDE SEQUENCE [LARGE SCALE GENOMIC DNA]</scope>
    <source>
        <strain evidence="7 8">DSM 7466</strain>
    </source>
</reference>
<dbReference type="Gene3D" id="3.40.50.300">
    <property type="entry name" value="P-loop containing nucleotide triphosphate hydrolases"/>
    <property type="match status" value="2"/>
</dbReference>
<dbReference type="GO" id="GO:0004518">
    <property type="term" value="F:nuclease activity"/>
    <property type="evidence" value="ECO:0007669"/>
    <property type="project" value="InterPro"/>
</dbReference>
<dbReference type="GO" id="GO:0016787">
    <property type="term" value="F:hydrolase activity"/>
    <property type="evidence" value="ECO:0007669"/>
    <property type="project" value="UniProtKB-KW"/>
</dbReference>
<dbReference type="InterPro" id="IPR011335">
    <property type="entry name" value="Restrct_endonuc-II-like"/>
</dbReference>
<keyword evidence="8" id="KW-1185">Reference proteome</keyword>
<dbReference type="PANTHER" id="PTHR14025">
    <property type="entry name" value="FANCONI ANEMIA GROUP M FANCM FAMILY MEMBER"/>
    <property type="match status" value="1"/>
</dbReference>
<dbReference type="Gene3D" id="1.20.1320.20">
    <property type="entry name" value="hef helicase domain"/>
    <property type="match status" value="1"/>
</dbReference>
<feature type="domain" description="Helicase ATP-binding" evidence="5">
    <location>
        <begin position="25"/>
        <end position="190"/>
    </location>
</feature>
<evidence type="ECO:0000256" key="3">
    <source>
        <dbReference type="ARBA" id="ARBA00022806"/>
    </source>
</evidence>
<dbReference type="PROSITE" id="PS51192">
    <property type="entry name" value="HELICASE_ATP_BIND_1"/>
    <property type="match status" value="1"/>
</dbReference>
<dbReference type="AlphaFoldDB" id="A0A371NDD3"/>
<dbReference type="EMBL" id="QREL01000002">
    <property type="protein sequence ID" value="REE26512.1"/>
    <property type="molecule type" value="Genomic_DNA"/>
</dbReference>
<dbReference type="InterPro" id="IPR001650">
    <property type="entry name" value="Helicase_C-like"/>
</dbReference>
<dbReference type="PANTHER" id="PTHR14025:SF20">
    <property type="entry name" value="FANCONI ANEMIA GROUP M PROTEIN"/>
    <property type="match status" value="1"/>
</dbReference>
<comment type="caution">
    <text evidence="7">The sequence shown here is derived from an EMBL/GenBank/DDBJ whole genome shotgun (WGS) entry which is preliminary data.</text>
</comment>
<dbReference type="InterPro" id="IPR027417">
    <property type="entry name" value="P-loop_NTPase"/>
</dbReference>
<evidence type="ECO:0000259" key="6">
    <source>
        <dbReference type="PROSITE" id="PS51194"/>
    </source>
</evidence>
<dbReference type="Gene3D" id="3.40.50.10130">
    <property type="match status" value="1"/>
</dbReference>
<dbReference type="SUPFAM" id="SSF52980">
    <property type="entry name" value="Restriction endonuclease-like"/>
    <property type="match status" value="1"/>
</dbReference>
<keyword evidence="3" id="KW-0347">Helicase</keyword>
<dbReference type="Pfam" id="PF14520">
    <property type="entry name" value="HHH_5"/>
    <property type="match status" value="1"/>
</dbReference>
<keyword evidence="2" id="KW-0378">Hydrolase</keyword>
<name>A0A371NDD3_9EURY</name>
<sequence>MARYIEHPLIKPEKIEARTYQQLLAADVIRKGNSMIVAPTALGKTVVAVLVAAERLRKYRGSKVLILSPSKPLAIQHEESFREFMLATCTSLTGSIKPEERKERWIKSQIISATPQTVESDILAGRYDLRDVSLIVFDECHRAVGSYSYVFLASNYIQNARHPLILGLTASPGADEDKIKTVCENLFMNEVVVKTEGDPDVRPYLKPIKIEWVKVRMTQELEDIRELLRKVLKNRLKMLKNLGVIDTISVGKKDLLKARGRVQNRIARSTSPPRACYRAISLLASCINVEHALELLETQGIRPLHQYLLRLKEKKTKAAKGLLADPDFTRAMHLTRRAMMSGVEHPKLDRLMEILKRELKGDEARIIVFTQFRDTLEEIYQRCKREGINAVKFYGQNSRSGEKGLTQKQQRDIIKSFRMGNHDVLLSTSVAEEGIDIPSVDLVVMYEPVPSEIRMIQRRGRTGRKRKGRMVVLITEKTRDEAYYYSSIRKERSMKENLRGGSVNVEVNPIMEPSGEGPFIYADSREVNSRVLRELKKIGVDFELKPLAVGDYQISEDTIIERKTTQDFIGSIIDKRLYKQAREMVKNFKRPVMIIEGDDLYSGFINPDAVRGALAAVAVDFGIPVIPTRSAEDTAAMIRRIAIREQREGRPDMRVRTDKKPLTLREKQLFIVESLPNIGSKYAERLLEAFGSVEGVMNASEKELRSVEGIGAKRASEIRRVIEAEFKGPDEATYKFKE</sequence>
<dbReference type="SUPFAM" id="SSF52540">
    <property type="entry name" value="P-loop containing nucleoside triphosphate hydrolases"/>
    <property type="match status" value="1"/>
</dbReference>
<evidence type="ECO:0000256" key="1">
    <source>
        <dbReference type="ARBA" id="ARBA00022741"/>
    </source>
</evidence>
<dbReference type="Gene3D" id="1.10.150.20">
    <property type="entry name" value="5' to 3' exonuclease, C-terminal subdomain"/>
    <property type="match status" value="1"/>
</dbReference>
<evidence type="ECO:0000256" key="4">
    <source>
        <dbReference type="ARBA" id="ARBA00022840"/>
    </source>
</evidence>
<dbReference type="GO" id="GO:0005524">
    <property type="term" value="F:ATP binding"/>
    <property type="evidence" value="ECO:0007669"/>
    <property type="project" value="UniProtKB-KW"/>
</dbReference>
<proteinExistence type="predicted"/>
<dbReference type="InterPro" id="IPR006166">
    <property type="entry name" value="ERCC4_domain"/>
</dbReference>
<dbReference type="RefSeq" id="WP_115892709.1">
    <property type="nucleotide sequence ID" value="NZ_QREL01000002.1"/>
</dbReference>
<dbReference type="SMART" id="SM00487">
    <property type="entry name" value="DEXDc"/>
    <property type="match status" value="1"/>
</dbReference>
<dbReference type="GO" id="GO:0006259">
    <property type="term" value="P:DNA metabolic process"/>
    <property type="evidence" value="ECO:0007669"/>
    <property type="project" value="UniProtKB-ARBA"/>
</dbReference>
<dbReference type="Pfam" id="PF00270">
    <property type="entry name" value="DEAD"/>
    <property type="match status" value="1"/>
</dbReference>
<dbReference type="GO" id="GO:0140097">
    <property type="term" value="F:catalytic activity, acting on DNA"/>
    <property type="evidence" value="ECO:0007669"/>
    <property type="project" value="UniProtKB-ARBA"/>
</dbReference>
<dbReference type="PROSITE" id="PS51194">
    <property type="entry name" value="HELICASE_CTER"/>
    <property type="match status" value="1"/>
</dbReference>
<feature type="domain" description="Helicase C-terminal" evidence="6">
    <location>
        <begin position="347"/>
        <end position="511"/>
    </location>
</feature>
<gene>
    <name evidence="7" type="ORF">C7452_1483</name>
</gene>
<protein>
    <submittedName>
        <fullName evidence="7">Fanconi anemia group M protein</fullName>
    </submittedName>
</protein>
<dbReference type="CDD" id="cd20075">
    <property type="entry name" value="XPF_nuclease_XPF_arch"/>
    <property type="match status" value="1"/>
</dbReference>
<evidence type="ECO:0000256" key="2">
    <source>
        <dbReference type="ARBA" id="ARBA00022801"/>
    </source>
</evidence>
<dbReference type="GO" id="GO:0004386">
    <property type="term" value="F:helicase activity"/>
    <property type="evidence" value="ECO:0007669"/>
    <property type="project" value="UniProtKB-KW"/>
</dbReference>
<dbReference type="Pfam" id="PF21210">
    <property type="entry name" value="RNA_helicase_helical"/>
    <property type="match status" value="1"/>
</dbReference>
<dbReference type="GeneID" id="301443159"/>
<accession>A0A371NDD3</accession>
<evidence type="ECO:0000313" key="8">
    <source>
        <dbReference type="Proteomes" id="UP000256864"/>
    </source>
</evidence>
<dbReference type="InterPro" id="IPR041755">
    <property type="entry name" value="Hef_ID"/>
</dbReference>
<dbReference type="Pfam" id="PF00271">
    <property type="entry name" value="Helicase_C"/>
    <property type="match status" value="1"/>
</dbReference>
<dbReference type="GO" id="GO:0003677">
    <property type="term" value="F:DNA binding"/>
    <property type="evidence" value="ECO:0007669"/>
    <property type="project" value="InterPro"/>
</dbReference>
<dbReference type="InterPro" id="IPR011545">
    <property type="entry name" value="DEAD/DEAH_box_helicase_dom"/>
</dbReference>
<dbReference type="SMART" id="SM00490">
    <property type="entry name" value="HELICc"/>
    <property type="match status" value="1"/>
</dbReference>
<organism evidence="7 8">
    <name type="scientific">Methanothermobacter defluvii</name>
    <dbReference type="NCBI Taxonomy" id="49339"/>
    <lineage>
        <taxon>Archaea</taxon>
        <taxon>Methanobacteriati</taxon>
        <taxon>Methanobacteriota</taxon>
        <taxon>Methanomada group</taxon>
        <taxon>Methanobacteria</taxon>
        <taxon>Methanobacteriales</taxon>
        <taxon>Methanobacteriaceae</taxon>
        <taxon>Methanothermobacter</taxon>
    </lineage>
</organism>
<evidence type="ECO:0000259" key="5">
    <source>
        <dbReference type="PROSITE" id="PS51192"/>
    </source>
</evidence>
<evidence type="ECO:0000313" key="7">
    <source>
        <dbReference type="EMBL" id="REE26512.1"/>
    </source>
</evidence>